<feature type="compositionally biased region" description="Low complexity" evidence="1">
    <location>
        <begin position="16"/>
        <end position="41"/>
    </location>
</feature>
<dbReference type="SUPFAM" id="SSF57850">
    <property type="entry name" value="RING/U-box"/>
    <property type="match status" value="1"/>
</dbReference>
<dbReference type="AlphaFoldDB" id="A0A1B7TD79"/>
<dbReference type="Proteomes" id="UP000092321">
    <property type="component" value="Unassembled WGS sequence"/>
</dbReference>
<keyword evidence="2" id="KW-0472">Membrane</keyword>
<evidence type="ECO:0008006" key="5">
    <source>
        <dbReference type="Google" id="ProtNLM"/>
    </source>
</evidence>
<keyword evidence="2" id="KW-0812">Transmembrane</keyword>
<evidence type="ECO:0000256" key="1">
    <source>
        <dbReference type="SAM" id="MobiDB-lite"/>
    </source>
</evidence>
<keyword evidence="4" id="KW-1185">Reference proteome</keyword>
<evidence type="ECO:0000256" key="2">
    <source>
        <dbReference type="SAM" id="Phobius"/>
    </source>
</evidence>
<dbReference type="EMBL" id="LXPE01000015">
    <property type="protein sequence ID" value="OBA26625.1"/>
    <property type="molecule type" value="Genomic_DNA"/>
</dbReference>
<comment type="caution">
    <text evidence="3">The sequence shown here is derived from an EMBL/GenBank/DDBJ whole genome shotgun (WGS) entry which is preliminary data.</text>
</comment>
<dbReference type="CDD" id="cd16448">
    <property type="entry name" value="RING-H2"/>
    <property type="match status" value="1"/>
</dbReference>
<name>A0A1B7TD79_9ASCO</name>
<dbReference type="OrthoDB" id="3971912at2759"/>
<feature type="region of interest" description="Disordered" evidence="1">
    <location>
        <begin position="14"/>
        <end position="45"/>
    </location>
</feature>
<protein>
    <recommendedName>
        <fullName evidence="5">RING-type domain-containing protein</fullName>
    </recommendedName>
</protein>
<dbReference type="InterPro" id="IPR013083">
    <property type="entry name" value="Znf_RING/FYVE/PHD"/>
</dbReference>
<proteinExistence type="predicted"/>
<keyword evidence="2" id="KW-1133">Transmembrane helix</keyword>
<organism evidence="3 4">
    <name type="scientific">Hanseniaspora valbyensis NRRL Y-1626</name>
    <dbReference type="NCBI Taxonomy" id="766949"/>
    <lineage>
        <taxon>Eukaryota</taxon>
        <taxon>Fungi</taxon>
        <taxon>Dikarya</taxon>
        <taxon>Ascomycota</taxon>
        <taxon>Saccharomycotina</taxon>
        <taxon>Saccharomycetes</taxon>
        <taxon>Saccharomycodales</taxon>
        <taxon>Saccharomycodaceae</taxon>
        <taxon>Hanseniaspora</taxon>
    </lineage>
</organism>
<feature type="transmembrane region" description="Helical" evidence="2">
    <location>
        <begin position="51"/>
        <end position="74"/>
    </location>
</feature>
<sequence length="462" mass="53165">MSILQKIVEAIKEEAAASSNESNQKSASSSVSKSSSSSSSSLFTSPDGTGIAGVLFFSCIGFMFCFLFGALFYLKYFISAGDNGLYIDRTGERVKHGKLHFKIKNYWHFYISRFFTSKDLDLDYVKSKAASNCNKKYQLLRSNIEQEVTTFFHVSSNYHLNDVHRMIENKDYKGKKSYFTNTPEDFISPKKLIKLFLKFLPHNRIKELNSLATSLNNENVKTLDLDLEKNDPILEMFLSENEKCGICLDSVYLPKNESTNKFEPVYSCVKLMCGHKFHLDCFLKNTYKSIENEEIRLTEEGILFQATTENPNSLLYRANNRADMDQKYAILKHREKLKKQLLERADSFNKKQNIQMPDISEPNPVKILKHEIKCKINSDLGEQEIDNTPSNITVPPVNRIIYNQNAIEYNNQNTNENNDLIAKTLNSRVNRKMHCTFCRLDVELVLAYIKNNKCKMSKCAII</sequence>
<reference evidence="4" key="1">
    <citation type="journal article" date="2016" name="Proc. Natl. Acad. Sci. U.S.A.">
        <title>Comparative genomics of biotechnologically important yeasts.</title>
        <authorList>
            <person name="Riley R."/>
            <person name="Haridas S."/>
            <person name="Wolfe K.H."/>
            <person name="Lopes M.R."/>
            <person name="Hittinger C.T."/>
            <person name="Goeker M."/>
            <person name="Salamov A.A."/>
            <person name="Wisecaver J.H."/>
            <person name="Long T.M."/>
            <person name="Calvey C.H."/>
            <person name="Aerts A.L."/>
            <person name="Barry K.W."/>
            <person name="Choi C."/>
            <person name="Clum A."/>
            <person name="Coughlan A.Y."/>
            <person name="Deshpande S."/>
            <person name="Douglass A.P."/>
            <person name="Hanson S.J."/>
            <person name="Klenk H.-P."/>
            <person name="LaButti K.M."/>
            <person name="Lapidus A."/>
            <person name="Lindquist E.A."/>
            <person name="Lipzen A.M."/>
            <person name="Meier-Kolthoff J.P."/>
            <person name="Ohm R.A."/>
            <person name="Otillar R.P."/>
            <person name="Pangilinan J.L."/>
            <person name="Peng Y."/>
            <person name="Rokas A."/>
            <person name="Rosa C.A."/>
            <person name="Scheuner C."/>
            <person name="Sibirny A.A."/>
            <person name="Slot J.C."/>
            <person name="Stielow J.B."/>
            <person name="Sun H."/>
            <person name="Kurtzman C.P."/>
            <person name="Blackwell M."/>
            <person name="Grigoriev I.V."/>
            <person name="Jeffries T.W."/>
        </authorList>
    </citation>
    <scope>NUCLEOTIDE SEQUENCE [LARGE SCALE GENOMIC DNA]</scope>
    <source>
        <strain evidence="4">NRRL Y-1626</strain>
    </source>
</reference>
<accession>A0A1B7TD79</accession>
<dbReference type="Gene3D" id="3.30.40.10">
    <property type="entry name" value="Zinc/RING finger domain, C3HC4 (zinc finger)"/>
    <property type="match status" value="1"/>
</dbReference>
<gene>
    <name evidence="3" type="ORF">HANVADRAFT_52938</name>
</gene>
<evidence type="ECO:0000313" key="4">
    <source>
        <dbReference type="Proteomes" id="UP000092321"/>
    </source>
</evidence>
<evidence type="ECO:0000313" key="3">
    <source>
        <dbReference type="EMBL" id="OBA26625.1"/>
    </source>
</evidence>